<name>A0A3B1DFW0_9ZZZZ</name>
<dbReference type="Pfam" id="PF01850">
    <property type="entry name" value="PIN"/>
    <property type="match status" value="1"/>
</dbReference>
<organism evidence="2">
    <name type="scientific">hydrothermal vent metagenome</name>
    <dbReference type="NCBI Taxonomy" id="652676"/>
    <lineage>
        <taxon>unclassified sequences</taxon>
        <taxon>metagenomes</taxon>
        <taxon>ecological metagenomes</taxon>
    </lineage>
</organism>
<dbReference type="InterPro" id="IPR029060">
    <property type="entry name" value="PIN-like_dom_sf"/>
</dbReference>
<evidence type="ECO:0000313" key="2">
    <source>
        <dbReference type="EMBL" id="VAX34924.1"/>
    </source>
</evidence>
<sequence length="137" mass="16200">MRAFIDTSSLIKKYKYESGREEFLEILNSINEIIVSAVTYIELLCTLQRICEEFKWKKNIFLRIKKEIDLDYSYFKKVPLTENLEEIAFTLRQKNKLKSLDLIQLSSAIISKPNIFITSDKQLYKIAKKELNKVILI</sequence>
<dbReference type="SUPFAM" id="SSF88723">
    <property type="entry name" value="PIN domain-like"/>
    <property type="match status" value="1"/>
</dbReference>
<reference evidence="2" key="1">
    <citation type="submission" date="2018-06" db="EMBL/GenBank/DDBJ databases">
        <authorList>
            <person name="Zhirakovskaya E."/>
        </authorList>
    </citation>
    <scope>NUCLEOTIDE SEQUENCE</scope>
</reference>
<accession>A0A3B1DFW0</accession>
<evidence type="ECO:0000259" key="1">
    <source>
        <dbReference type="Pfam" id="PF01850"/>
    </source>
</evidence>
<dbReference type="Gene3D" id="3.40.50.1010">
    <property type="entry name" value="5'-nuclease"/>
    <property type="match status" value="1"/>
</dbReference>
<gene>
    <name evidence="2" type="ORF">MNBD_UNCLBAC01-1207</name>
</gene>
<protein>
    <recommendedName>
        <fullName evidence="1">PIN domain-containing protein</fullName>
    </recommendedName>
</protein>
<dbReference type="InterPro" id="IPR002716">
    <property type="entry name" value="PIN_dom"/>
</dbReference>
<dbReference type="AlphaFoldDB" id="A0A3B1DFW0"/>
<feature type="domain" description="PIN" evidence="1">
    <location>
        <begin position="4"/>
        <end position="129"/>
    </location>
</feature>
<dbReference type="EMBL" id="UOGJ01000019">
    <property type="protein sequence ID" value="VAX34924.1"/>
    <property type="molecule type" value="Genomic_DNA"/>
</dbReference>
<proteinExistence type="predicted"/>
<dbReference type="CDD" id="cd09874">
    <property type="entry name" value="PIN_MT3492-like"/>
    <property type="match status" value="1"/>
</dbReference>